<dbReference type="Proteomes" id="UP000664835">
    <property type="component" value="Unassembled WGS sequence"/>
</dbReference>
<evidence type="ECO:0000256" key="1">
    <source>
        <dbReference type="SAM" id="SignalP"/>
    </source>
</evidence>
<dbReference type="InterPro" id="IPR010980">
    <property type="entry name" value="Cyt_c/b562"/>
</dbReference>
<feature type="chain" id="PRO_5046623073" description="Cytochrome C" evidence="1">
    <location>
        <begin position="32"/>
        <end position="154"/>
    </location>
</feature>
<keyword evidence="3" id="KW-1185">Reference proteome</keyword>
<evidence type="ECO:0000313" key="3">
    <source>
        <dbReference type="Proteomes" id="UP000664835"/>
    </source>
</evidence>
<sequence>MYRHQRLITSGKSFLLATLLFGMLAPKMAYASESADSRSAIWLSDGQRSAILAEMRQFLTASQTILQAALAEDMAEVEQSARAVGLQQARGVPAELRAKLPEGFVKLGPQVHIGFEEIADEAVTMGDSQVILQRLAEVQKLCIQCHAVYRLERE</sequence>
<proteinExistence type="predicted"/>
<dbReference type="EMBL" id="JAGETV010000009">
    <property type="protein sequence ID" value="MBO1927318.1"/>
    <property type="molecule type" value="Genomic_DNA"/>
</dbReference>
<evidence type="ECO:0008006" key="4">
    <source>
        <dbReference type="Google" id="ProtNLM"/>
    </source>
</evidence>
<name>A0ABS3Q587_9GAMM</name>
<dbReference type="SUPFAM" id="SSF47175">
    <property type="entry name" value="Cytochromes"/>
    <property type="match status" value="1"/>
</dbReference>
<feature type="signal peptide" evidence="1">
    <location>
        <begin position="1"/>
        <end position="31"/>
    </location>
</feature>
<gene>
    <name evidence="2" type="ORF">J3998_06975</name>
</gene>
<keyword evidence="1" id="KW-0732">Signal</keyword>
<comment type="caution">
    <text evidence="2">The sequence shown here is derived from an EMBL/GenBank/DDBJ whole genome shotgun (WGS) entry which is preliminary data.</text>
</comment>
<accession>A0ABS3Q587</accession>
<protein>
    <recommendedName>
        <fullName evidence="4">Cytochrome C</fullName>
    </recommendedName>
</protein>
<reference evidence="2 3" key="1">
    <citation type="submission" date="2021-03" db="EMBL/GenBank/DDBJ databases">
        <title>Thiomicrorhabdus sp.nov.,novel sulfur-oxidizing bacteria isolated from coastal sediment.</title>
        <authorList>
            <person name="Liu X."/>
        </authorList>
    </citation>
    <scope>NUCLEOTIDE SEQUENCE [LARGE SCALE GENOMIC DNA]</scope>
    <source>
        <strain evidence="2 3">6S2-11</strain>
    </source>
</reference>
<evidence type="ECO:0000313" key="2">
    <source>
        <dbReference type="EMBL" id="MBO1927318.1"/>
    </source>
</evidence>
<dbReference type="RefSeq" id="WP_208149166.1">
    <property type="nucleotide sequence ID" value="NZ_JAGETV010000009.1"/>
</dbReference>
<organism evidence="2 3">
    <name type="scientific">Thiomicrorhabdus marina</name>
    <dbReference type="NCBI Taxonomy" id="2818442"/>
    <lineage>
        <taxon>Bacteria</taxon>
        <taxon>Pseudomonadati</taxon>
        <taxon>Pseudomonadota</taxon>
        <taxon>Gammaproteobacteria</taxon>
        <taxon>Thiotrichales</taxon>
        <taxon>Piscirickettsiaceae</taxon>
        <taxon>Thiomicrorhabdus</taxon>
    </lineage>
</organism>